<dbReference type="EC" id="1.1.1.169" evidence="3 12"/>
<evidence type="ECO:0000256" key="6">
    <source>
        <dbReference type="ARBA" id="ARBA00022993"/>
    </source>
</evidence>
<dbReference type="EMBL" id="CP009552">
    <property type="protein sequence ID" value="AIY89820.1"/>
    <property type="molecule type" value="Genomic_DNA"/>
</dbReference>
<dbReference type="SUPFAM" id="SSF51735">
    <property type="entry name" value="NAD(P)-binding Rossmann-fold domains"/>
    <property type="match status" value="1"/>
</dbReference>
<dbReference type="PANTHER" id="PTHR21708:SF26">
    <property type="entry name" value="2-DEHYDROPANTOATE 2-REDUCTASE"/>
    <property type="match status" value="1"/>
</dbReference>
<dbReference type="NCBIfam" id="TIGR00745">
    <property type="entry name" value="apbA_panE"/>
    <property type="match status" value="1"/>
</dbReference>
<dbReference type="InterPro" id="IPR051402">
    <property type="entry name" value="KPR-Related"/>
</dbReference>
<dbReference type="InterPro" id="IPR003710">
    <property type="entry name" value="ApbA"/>
</dbReference>
<name>A0A0A7GCR1_GEOAI</name>
<proteinExistence type="inferred from homology"/>
<protein>
    <recommendedName>
        <fullName evidence="4 12">2-dehydropantoate 2-reductase</fullName>
        <ecNumber evidence="3 12">1.1.1.169</ecNumber>
    </recommendedName>
    <alternativeName>
        <fullName evidence="8 12">Ketopantoate reductase</fullName>
    </alternativeName>
</protein>
<dbReference type="Pfam" id="PF08546">
    <property type="entry name" value="ApbA_C"/>
    <property type="match status" value="1"/>
</dbReference>
<keyword evidence="7 12" id="KW-0560">Oxidoreductase</keyword>
<organism evidence="15 16">
    <name type="scientific">Geoglobus acetivorans</name>
    <dbReference type="NCBI Taxonomy" id="565033"/>
    <lineage>
        <taxon>Archaea</taxon>
        <taxon>Methanobacteriati</taxon>
        <taxon>Methanobacteriota</taxon>
        <taxon>Archaeoglobi</taxon>
        <taxon>Archaeoglobales</taxon>
        <taxon>Archaeoglobaceae</taxon>
        <taxon>Geoglobus</taxon>
    </lineage>
</organism>
<dbReference type="RefSeq" id="WP_048091323.1">
    <property type="nucleotide sequence ID" value="NZ_CP009552.1"/>
</dbReference>
<dbReference type="GeneID" id="24797367"/>
<dbReference type="GO" id="GO:0008677">
    <property type="term" value="F:2-dehydropantoate 2-reductase activity"/>
    <property type="evidence" value="ECO:0007669"/>
    <property type="project" value="UniProtKB-EC"/>
</dbReference>
<evidence type="ECO:0000256" key="12">
    <source>
        <dbReference type="RuleBase" id="RU362068"/>
    </source>
</evidence>
<dbReference type="Proteomes" id="UP000030624">
    <property type="component" value="Chromosome"/>
</dbReference>
<dbReference type="eggNOG" id="arCOG04139">
    <property type="taxonomic scope" value="Archaea"/>
</dbReference>
<keyword evidence="6 12" id="KW-0173">Coenzyme A biosynthesis</keyword>
<dbReference type="HOGENOM" id="CLU_031468_0_0_2"/>
<keyword evidence="5 12" id="KW-0521">NADP</keyword>
<dbReference type="InterPro" id="IPR036291">
    <property type="entry name" value="NAD(P)-bd_dom_sf"/>
</dbReference>
<evidence type="ECO:0000256" key="8">
    <source>
        <dbReference type="ARBA" id="ARBA00032024"/>
    </source>
</evidence>
<dbReference type="UniPathway" id="UPA00241"/>
<comment type="catalytic activity">
    <reaction evidence="9">
        <text>(R)-pantoate + NADP(+) = 2-dehydropantoate + NADPH + H(+)</text>
        <dbReference type="Rhea" id="RHEA:16233"/>
        <dbReference type="ChEBI" id="CHEBI:11561"/>
        <dbReference type="ChEBI" id="CHEBI:15378"/>
        <dbReference type="ChEBI" id="CHEBI:15980"/>
        <dbReference type="ChEBI" id="CHEBI:57783"/>
        <dbReference type="ChEBI" id="CHEBI:58349"/>
        <dbReference type="EC" id="1.1.1.169"/>
    </reaction>
    <physiologicalReaction direction="right-to-left" evidence="9">
        <dbReference type="Rhea" id="RHEA:16235"/>
    </physiologicalReaction>
</comment>
<feature type="domain" description="Ketopantoate reductase C-terminal" evidence="14">
    <location>
        <begin position="179"/>
        <end position="304"/>
    </location>
</feature>
<dbReference type="Gene3D" id="3.40.50.720">
    <property type="entry name" value="NAD(P)-binding Rossmann-like Domain"/>
    <property type="match status" value="1"/>
</dbReference>
<comment type="catalytic activity">
    <reaction evidence="10">
        <text>(R)-pantoate + NAD(+) = 2-dehydropantoate + NADH + H(+)</text>
        <dbReference type="Rhea" id="RHEA:61292"/>
        <dbReference type="ChEBI" id="CHEBI:11561"/>
        <dbReference type="ChEBI" id="CHEBI:15378"/>
        <dbReference type="ChEBI" id="CHEBI:15980"/>
        <dbReference type="ChEBI" id="CHEBI:57540"/>
        <dbReference type="ChEBI" id="CHEBI:57945"/>
    </reaction>
    <physiologicalReaction direction="right-to-left" evidence="10">
        <dbReference type="Rhea" id="RHEA:61294"/>
    </physiologicalReaction>
</comment>
<dbReference type="InterPro" id="IPR013332">
    <property type="entry name" value="KPR_N"/>
</dbReference>
<evidence type="ECO:0000313" key="15">
    <source>
        <dbReference type="EMBL" id="AIY89820.1"/>
    </source>
</evidence>
<comment type="similarity">
    <text evidence="2 12">Belongs to the ketopantoate reductase family.</text>
</comment>
<dbReference type="InterPro" id="IPR008927">
    <property type="entry name" value="6-PGluconate_DH-like_C_sf"/>
</dbReference>
<comment type="function">
    <text evidence="12">Catalyzes the NADPH-dependent reduction of ketopantoate into pantoic acid.</text>
</comment>
<dbReference type="Pfam" id="PF02558">
    <property type="entry name" value="ApbA"/>
    <property type="match status" value="1"/>
</dbReference>
<evidence type="ECO:0000256" key="7">
    <source>
        <dbReference type="ARBA" id="ARBA00023002"/>
    </source>
</evidence>
<dbReference type="InterPro" id="IPR013328">
    <property type="entry name" value="6PGD_dom2"/>
</dbReference>
<dbReference type="AlphaFoldDB" id="A0A0A7GCR1"/>
<evidence type="ECO:0000256" key="2">
    <source>
        <dbReference type="ARBA" id="ARBA00007870"/>
    </source>
</evidence>
<comment type="pathway">
    <text evidence="1 12">Cofactor biosynthesis; coenzyme A biosynthesis.</text>
</comment>
<evidence type="ECO:0000256" key="11">
    <source>
        <dbReference type="ARBA" id="ARBA00056765"/>
    </source>
</evidence>
<dbReference type="PANTHER" id="PTHR21708">
    <property type="entry name" value="PROBABLE 2-DEHYDROPANTOATE 2-REDUCTASE"/>
    <property type="match status" value="1"/>
</dbReference>
<dbReference type="KEGG" id="gac:GACE_0770"/>
<dbReference type="SUPFAM" id="SSF48179">
    <property type="entry name" value="6-phosphogluconate dehydrogenase C-terminal domain-like"/>
    <property type="match status" value="1"/>
</dbReference>
<dbReference type="GO" id="GO:0015937">
    <property type="term" value="P:coenzyme A biosynthetic process"/>
    <property type="evidence" value="ECO:0007669"/>
    <property type="project" value="UniProtKB-UniPathway"/>
</dbReference>
<comment type="function">
    <text evidence="11">Catalyzes the NAD(P)H-dependent reduction of ketopantoate into pantoic acid.</text>
</comment>
<evidence type="ECO:0000256" key="10">
    <source>
        <dbReference type="ARBA" id="ARBA00048196"/>
    </source>
</evidence>
<dbReference type="GO" id="GO:0005737">
    <property type="term" value="C:cytoplasm"/>
    <property type="evidence" value="ECO:0007669"/>
    <property type="project" value="TreeGrafter"/>
</dbReference>
<accession>A0A0A7GCR1</accession>
<evidence type="ECO:0000256" key="5">
    <source>
        <dbReference type="ARBA" id="ARBA00022857"/>
    </source>
</evidence>
<dbReference type="Gene3D" id="1.10.1040.10">
    <property type="entry name" value="N-(1-d-carboxylethyl)-l-norvaline Dehydrogenase, domain 2"/>
    <property type="match status" value="1"/>
</dbReference>
<evidence type="ECO:0000256" key="4">
    <source>
        <dbReference type="ARBA" id="ARBA00019465"/>
    </source>
</evidence>
<sequence>MRIAIVGAGVIGSIFAYIFGRKHEVTLIEVVKEKVELYRKEGYSIIMPDGSEVHVDNVHVTPDPAEVGEVDLVQISVKGYATEPATKNALPMIGKDTMVLSVQNGLVHDIISNIVGREKVIAGITAHSGMPVSPNVIRYVGGYGPLLTIGKYDKNPDERFNWVVEELRKTGEEILVVDDIEPIIWKKLVANVACNPVAAITGMTSVEALACENSRELIKILAEEVVAVAKARGIYFEEMENIAEFVYQAFAGTKDNKVSMLQDVEAKRKTEVDTLNGAIVAEGERLGVSVPANRVITNIVKSIEYMYGKRG</sequence>
<evidence type="ECO:0000313" key="16">
    <source>
        <dbReference type="Proteomes" id="UP000030624"/>
    </source>
</evidence>
<evidence type="ECO:0000259" key="14">
    <source>
        <dbReference type="Pfam" id="PF08546"/>
    </source>
</evidence>
<dbReference type="FunFam" id="1.10.1040.10:FF:000017">
    <property type="entry name" value="2-dehydropantoate 2-reductase"/>
    <property type="match status" value="1"/>
</dbReference>
<evidence type="ECO:0000259" key="13">
    <source>
        <dbReference type="Pfam" id="PF02558"/>
    </source>
</evidence>
<dbReference type="InterPro" id="IPR013752">
    <property type="entry name" value="KPA_reductase"/>
</dbReference>
<dbReference type="GO" id="GO:0015940">
    <property type="term" value="P:pantothenate biosynthetic process"/>
    <property type="evidence" value="ECO:0007669"/>
    <property type="project" value="InterPro"/>
</dbReference>
<evidence type="ECO:0000256" key="1">
    <source>
        <dbReference type="ARBA" id="ARBA00004724"/>
    </source>
</evidence>
<gene>
    <name evidence="15" type="ORF">GACE_0770</name>
</gene>
<reference evidence="15 16" key="1">
    <citation type="journal article" date="2015" name="Appl. Environ. Microbiol.">
        <title>The Geoglobus acetivorans genome: Fe(III) reduction, acetate utilization, autotrophic growth, and degradation of aromatic compounds in a hyperthermophilic archaeon.</title>
        <authorList>
            <person name="Mardanov A.V."/>
            <person name="Slododkina G.B."/>
            <person name="Slobodkin A.I."/>
            <person name="Beletsky A.V."/>
            <person name="Gavrilov S.N."/>
            <person name="Kublanov I.V."/>
            <person name="Bonch-Osmolovskaya E.A."/>
            <person name="Skryabin K.G."/>
            <person name="Ravin N.V."/>
        </authorList>
    </citation>
    <scope>NUCLEOTIDE SEQUENCE [LARGE SCALE GENOMIC DNA]</scope>
    <source>
        <strain evidence="15 16">SBH6</strain>
    </source>
</reference>
<evidence type="ECO:0000256" key="3">
    <source>
        <dbReference type="ARBA" id="ARBA00013014"/>
    </source>
</evidence>
<feature type="domain" description="Ketopantoate reductase N-terminal" evidence="13">
    <location>
        <begin position="3"/>
        <end position="151"/>
    </location>
</feature>
<dbReference type="STRING" id="565033.GACE_0770"/>
<evidence type="ECO:0000256" key="9">
    <source>
        <dbReference type="ARBA" id="ARBA00047506"/>
    </source>
</evidence>